<comment type="function">
    <text evidence="1">Binds the second messenger bis-(3'-5') cyclic dimeric guanosine monophosphate (c-di-GMP). Can bind two c-di-GMP molecules per monomer. May play a role in bacterial second-messenger regulated processes. Binding to c-di-GMP induces a conformational change of the C- and N-termini resulting in the exposure of a highly negative surface on one side of the protein to a possible effector protein.</text>
</comment>
<protein>
    <recommendedName>
        <fullName evidence="1">Cyclic diguanosine monophosphate-binding protein</fullName>
        <shortName evidence="1">c-di-GMP-binding protein</shortName>
    </recommendedName>
    <alternativeName>
        <fullName evidence="1">Pilz domain-containing protein</fullName>
    </alternativeName>
</protein>
<evidence type="ECO:0000313" key="3">
    <source>
        <dbReference type="EMBL" id="OGH03515.1"/>
    </source>
</evidence>
<evidence type="ECO:0000256" key="1">
    <source>
        <dbReference type="PIRNR" id="PIRNR028141"/>
    </source>
</evidence>
<dbReference type="Pfam" id="PF07238">
    <property type="entry name" value="PilZ"/>
    <property type="match status" value="1"/>
</dbReference>
<dbReference type="InterPro" id="IPR009875">
    <property type="entry name" value="PilZ_domain"/>
</dbReference>
<feature type="domain" description="PilZ" evidence="2">
    <location>
        <begin position="4"/>
        <end position="101"/>
    </location>
</feature>
<dbReference type="SUPFAM" id="SSF141371">
    <property type="entry name" value="PilZ domain-like"/>
    <property type="match status" value="1"/>
</dbReference>
<comment type="subunit">
    <text evidence="1">Monomer in both c-di-GMP-bound and free forms.</text>
</comment>
<name>A0A1F6GZE7_9PROT</name>
<keyword evidence="1" id="KW-0547">Nucleotide-binding</keyword>
<proteinExistence type="predicted"/>
<dbReference type="InterPro" id="IPR027021">
    <property type="entry name" value="C-di-GMP_BP_PA4608"/>
</dbReference>
<organism evidence="3 4">
    <name type="scientific">Candidatus Lambdaproteobacteria bacterium RIFOXYD2_FULL_56_26</name>
    <dbReference type="NCBI Taxonomy" id="1817773"/>
    <lineage>
        <taxon>Bacteria</taxon>
        <taxon>Pseudomonadati</taxon>
        <taxon>Pseudomonadota</taxon>
        <taxon>Candidatus Lambdaproteobacteria</taxon>
    </lineage>
</organism>
<comment type="caution">
    <text evidence="3">The sequence shown here is derived from an EMBL/GenBank/DDBJ whole genome shotgun (WGS) entry which is preliminary data.</text>
</comment>
<dbReference type="PIRSF" id="PIRSF028141">
    <property type="entry name" value="C-di-GMP_BP_PA4608"/>
    <property type="match status" value="1"/>
</dbReference>
<keyword evidence="1" id="KW-0973">c-di-GMP</keyword>
<dbReference type="Proteomes" id="UP000177583">
    <property type="component" value="Unassembled WGS sequence"/>
</dbReference>
<dbReference type="GO" id="GO:0035438">
    <property type="term" value="F:cyclic-di-GMP binding"/>
    <property type="evidence" value="ECO:0007669"/>
    <property type="project" value="InterPro"/>
</dbReference>
<dbReference type="AlphaFoldDB" id="A0A1F6GZE7"/>
<dbReference type="EMBL" id="MFNF01000015">
    <property type="protein sequence ID" value="OGH03515.1"/>
    <property type="molecule type" value="Genomic_DNA"/>
</dbReference>
<sequence>MNDERRHFKRIPFDHEASLNYAGRIETCQLLDISLKGALVELDAKDHSAIGTDCLFQIQLSGAQVEIVTHAKLIFRKGLQGGLVFKDMGIDSLTHLRRLVELNTGDTDEVRKELFFIVGSNQE</sequence>
<gene>
    <name evidence="3" type="ORF">A2557_01005</name>
</gene>
<evidence type="ECO:0000313" key="4">
    <source>
        <dbReference type="Proteomes" id="UP000177583"/>
    </source>
</evidence>
<dbReference type="Gene3D" id="2.40.10.220">
    <property type="entry name" value="predicted glycosyltransferase like domains"/>
    <property type="match status" value="1"/>
</dbReference>
<reference evidence="3 4" key="1">
    <citation type="journal article" date="2016" name="Nat. Commun.">
        <title>Thousands of microbial genomes shed light on interconnected biogeochemical processes in an aquifer system.</title>
        <authorList>
            <person name="Anantharaman K."/>
            <person name="Brown C.T."/>
            <person name="Hug L.A."/>
            <person name="Sharon I."/>
            <person name="Castelle C.J."/>
            <person name="Probst A.J."/>
            <person name="Thomas B.C."/>
            <person name="Singh A."/>
            <person name="Wilkins M.J."/>
            <person name="Karaoz U."/>
            <person name="Brodie E.L."/>
            <person name="Williams K.H."/>
            <person name="Hubbard S.S."/>
            <person name="Banfield J.F."/>
        </authorList>
    </citation>
    <scope>NUCLEOTIDE SEQUENCE [LARGE SCALE GENOMIC DNA]</scope>
</reference>
<evidence type="ECO:0000259" key="2">
    <source>
        <dbReference type="Pfam" id="PF07238"/>
    </source>
</evidence>
<accession>A0A1F6GZE7</accession>